<feature type="transmembrane region" description="Helical" evidence="1">
    <location>
        <begin position="220"/>
        <end position="239"/>
    </location>
</feature>
<evidence type="ECO:0000259" key="2">
    <source>
        <dbReference type="Pfam" id="PF01757"/>
    </source>
</evidence>
<feature type="transmembrane region" description="Helical" evidence="1">
    <location>
        <begin position="291"/>
        <end position="312"/>
    </location>
</feature>
<protein>
    <recommendedName>
        <fullName evidence="2">Acyltransferase 3 domain-containing protein</fullName>
    </recommendedName>
</protein>
<dbReference type="Pfam" id="PF01757">
    <property type="entry name" value="Acyl_transf_3"/>
    <property type="match status" value="1"/>
</dbReference>
<keyword evidence="1" id="KW-0472">Membrane</keyword>
<keyword evidence="1" id="KW-1133">Transmembrane helix</keyword>
<name>A0A1E8CL48_9GAMM</name>
<dbReference type="STRING" id="1524254.PHACT_08270"/>
<keyword evidence="4" id="KW-1185">Reference proteome</keyword>
<dbReference type="Proteomes" id="UP000175669">
    <property type="component" value="Unassembled WGS sequence"/>
</dbReference>
<dbReference type="AlphaFoldDB" id="A0A1E8CL48"/>
<feature type="transmembrane region" description="Helical" evidence="1">
    <location>
        <begin position="51"/>
        <end position="72"/>
    </location>
</feature>
<evidence type="ECO:0000313" key="3">
    <source>
        <dbReference type="EMBL" id="OFE13134.1"/>
    </source>
</evidence>
<evidence type="ECO:0000256" key="1">
    <source>
        <dbReference type="SAM" id="Phobius"/>
    </source>
</evidence>
<feature type="transmembrane region" description="Helical" evidence="1">
    <location>
        <begin position="358"/>
        <end position="377"/>
    </location>
</feature>
<keyword evidence="1" id="KW-0812">Transmembrane</keyword>
<dbReference type="InterPro" id="IPR050623">
    <property type="entry name" value="Glucan_succinyl_AcylTrfase"/>
</dbReference>
<feature type="transmembrane region" description="Helical" evidence="1">
    <location>
        <begin position="92"/>
        <end position="116"/>
    </location>
</feature>
<dbReference type="EMBL" id="MASR01000001">
    <property type="protein sequence ID" value="OFE13134.1"/>
    <property type="molecule type" value="Genomic_DNA"/>
</dbReference>
<dbReference type="PANTHER" id="PTHR36927">
    <property type="entry name" value="BLR4337 PROTEIN"/>
    <property type="match status" value="1"/>
</dbReference>
<reference evidence="4" key="1">
    <citation type="submission" date="2016-07" db="EMBL/GenBank/DDBJ databases">
        <authorList>
            <person name="Florea S."/>
            <person name="Webb J.S."/>
            <person name="Jaromczyk J."/>
            <person name="Schardl C.L."/>
        </authorList>
    </citation>
    <scope>NUCLEOTIDE SEQUENCE [LARGE SCALE GENOMIC DNA]</scope>
    <source>
        <strain evidence="4">KCTC 42131</strain>
    </source>
</reference>
<dbReference type="InterPro" id="IPR002656">
    <property type="entry name" value="Acyl_transf_3_dom"/>
</dbReference>
<evidence type="ECO:0000313" key="4">
    <source>
        <dbReference type="Proteomes" id="UP000175669"/>
    </source>
</evidence>
<accession>A0A1E8CL48</accession>
<feature type="transmembrane region" description="Helical" evidence="1">
    <location>
        <begin position="20"/>
        <end position="39"/>
    </location>
</feature>
<dbReference type="GO" id="GO:0016747">
    <property type="term" value="F:acyltransferase activity, transferring groups other than amino-acyl groups"/>
    <property type="evidence" value="ECO:0007669"/>
    <property type="project" value="InterPro"/>
</dbReference>
<proteinExistence type="predicted"/>
<feature type="domain" description="Acyltransferase 3" evidence="2">
    <location>
        <begin position="12"/>
        <end position="371"/>
    </location>
</feature>
<dbReference type="PANTHER" id="PTHR36927:SF1">
    <property type="entry name" value="MDO-LIKE PROTEIN"/>
    <property type="match status" value="1"/>
</dbReference>
<feature type="transmembrane region" description="Helical" evidence="1">
    <location>
        <begin position="177"/>
        <end position="200"/>
    </location>
</feature>
<feature type="transmembrane region" description="Helical" evidence="1">
    <location>
        <begin position="251"/>
        <end position="271"/>
    </location>
</feature>
<gene>
    <name evidence="3" type="ORF">PHACT_08270</name>
</gene>
<feature type="transmembrane region" description="Helical" evidence="1">
    <location>
        <begin position="142"/>
        <end position="165"/>
    </location>
</feature>
<feature type="transmembrane region" description="Helical" evidence="1">
    <location>
        <begin position="333"/>
        <end position="352"/>
    </location>
</feature>
<sequence length="401" mass="44230">MVAVTNDPNRLHALDAVRAFALLAGIVLHATMSFFLPIPAMDVSQSTSLGVLFYVIHIFRMTLFFMIAGLFAHKVFHRRGLPAFARDRGRRIVLPMFVGWLILSPLLGVIVVWGLIRTFGAAAAEGAPTAPAMGLPLTHLWFLYYLCIFYVGFLTLRQLFVAVAGSNTFLHRIVDKVVAGLTSTVVGPVVFGLPLAAVFLSSPAWAAWLGLPTPDYGLTPQLPAMVGYGGAFALGWMLDRQGELLHVIRRNGLINLGLAVVLTVVSLMLVGLTPPLAPDPFVDNAAWQRPVYILCYTSAMWFWTFGIIGTALRFLSQPSARWRYLADASYWMYLIHLPVVFFLQVVVAQLPLHWSIKFPFILVVATAVLLLSYHWLVRPTRLGKALNGKAIPRAQPVPVTT</sequence>
<organism evidence="3 4">
    <name type="scientific">Pseudohongiella acticola</name>
    <dbReference type="NCBI Taxonomy" id="1524254"/>
    <lineage>
        <taxon>Bacteria</taxon>
        <taxon>Pseudomonadati</taxon>
        <taxon>Pseudomonadota</taxon>
        <taxon>Gammaproteobacteria</taxon>
        <taxon>Pseudomonadales</taxon>
        <taxon>Pseudohongiellaceae</taxon>
        <taxon>Pseudohongiella</taxon>
    </lineage>
</organism>
<comment type="caution">
    <text evidence="3">The sequence shown here is derived from an EMBL/GenBank/DDBJ whole genome shotgun (WGS) entry which is preliminary data.</text>
</comment>
<dbReference type="RefSeq" id="WP_070116745.1">
    <property type="nucleotide sequence ID" value="NZ_MASR01000001.1"/>
</dbReference>